<dbReference type="Proteomes" id="UP001556709">
    <property type="component" value="Unassembled WGS sequence"/>
</dbReference>
<protein>
    <submittedName>
        <fullName evidence="1">Transporter</fullName>
    </submittedName>
</protein>
<reference evidence="1 2" key="1">
    <citation type="submission" date="2024-02" db="EMBL/GenBank/DDBJ databases">
        <title>New especies of Spiribacter isolated from saline water.</title>
        <authorList>
            <person name="Leon M.J."/>
            <person name="De La Haba R."/>
            <person name="Sanchez-Porro C."/>
            <person name="Ventosa A."/>
        </authorList>
    </citation>
    <scope>NUCLEOTIDE SEQUENCE [LARGE SCALE GENOMIC DNA]</scope>
    <source>
        <strain evidence="2">ag22IC6-390</strain>
    </source>
</reference>
<dbReference type="Pfam" id="PF13557">
    <property type="entry name" value="Phenol_MetA_deg"/>
    <property type="match status" value="1"/>
</dbReference>
<dbReference type="EMBL" id="JBAKFM010000001">
    <property type="protein sequence ID" value="MEX0468310.1"/>
    <property type="molecule type" value="Genomic_DNA"/>
</dbReference>
<gene>
    <name evidence="1" type="ORF">V6X73_00990</name>
</gene>
<comment type="caution">
    <text evidence="1">The sequence shown here is derived from an EMBL/GenBank/DDBJ whole genome shotgun (WGS) entry which is preliminary data.</text>
</comment>
<sequence>MALITMLLASPASALDLGPRDGVPPPAGISGVSIEYSDRRFDGSLDINGLSLGATLDREAVNLRWGHSLRLAGRPAYFYGELPLVEYAADGAVTDTFDIDPGSGPGDLALAMAIWPYADRDASRYVGVAGYLLLPTGEYEAHRTFGANLNPGNNRVAGILQTGIHQGLGHGVALSVAADVMVFEDNDRYIGARLDQTFQPAAPGRLEVRPYYTGQASLSWQPMPGMTLASSYYIDRGGESRVDGGDWESAVNRERYGLLAQVALSRQWMVSASYKRPINRGPDFGLEEAAQLRLIHWF</sequence>
<dbReference type="InterPro" id="IPR025737">
    <property type="entry name" value="FApF"/>
</dbReference>
<name>A0ABV3TB25_9GAMM</name>
<keyword evidence="2" id="KW-1185">Reference proteome</keyword>
<dbReference type="RefSeq" id="WP_367958188.1">
    <property type="nucleotide sequence ID" value="NZ_JBAKFK010000001.1"/>
</dbReference>
<organism evidence="1 2">
    <name type="scientific">Spiribacter pallidus</name>
    <dbReference type="NCBI Taxonomy" id="1987936"/>
    <lineage>
        <taxon>Bacteria</taxon>
        <taxon>Pseudomonadati</taxon>
        <taxon>Pseudomonadota</taxon>
        <taxon>Gammaproteobacteria</taxon>
        <taxon>Chromatiales</taxon>
        <taxon>Ectothiorhodospiraceae</taxon>
        <taxon>Spiribacter</taxon>
    </lineage>
</organism>
<evidence type="ECO:0000313" key="2">
    <source>
        <dbReference type="Proteomes" id="UP001556709"/>
    </source>
</evidence>
<accession>A0ABV3TB25</accession>
<proteinExistence type="predicted"/>
<evidence type="ECO:0000313" key="1">
    <source>
        <dbReference type="EMBL" id="MEX0468310.1"/>
    </source>
</evidence>